<sequence length="163" mass="17413">MRKISLLLLIVALGCNSHEDSDFASSSETSILETDRPISIVAVPRPNSGQFSTDLATKLLPEFLAKSVAVSAMDNVVTGWKSPTQGIRIHVSAEDTVHIVDYLGVASVGLGTIPDALNSTMTLGNERSVLLTSDTTGWETPTKQKVVEVLFQPSVQIYIASGK</sequence>
<dbReference type="AlphaFoldDB" id="A0A518GEI4"/>
<reference evidence="1 2" key="1">
    <citation type="submission" date="2019-02" db="EMBL/GenBank/DDBJ databases">
        <title>Deep-cultivation of Planctomycetes and their phenomic and genomic characterization uncovers novel biology.</title>
        <authorList>
            <person name="Wiegand S."/>
            <person name="Jogler M."/>
            <person name="Boedeker C."/>
            <person name="Pinto D."/>
            <person name="Vollmers J."/>
            <person name="Rivas-Marin E."/>
            <person name="Kohn T."/>
            <person name="Peeters S.H."/>
            <person name="Heuer A."/>
            <person name="Rast P."/>
            <person name="Oberbeckmann S."/>
            <person name="Bunk B."/>
            <person name="Jeske O."/>
            <person name="Meyerdierks A."/>
            <person name="Storesund J.E."/>
            <person name="Kallscheuer N."/>
            <person name="Luecker S."/>
            <person name="Lage O.M."/>
            <person name="Pohl T."/>
            <person name="Merkel B.J."/>
            <person name="Hornburger P."/>
            <person name="Mueller R.-W."/>
            <person name="Bruemmer F."/>
            <person name="Labrenz M."/>
            <person name="Spormann A.M."/>
            <person name="Op den Camp H."/>
            <person name="Overmann J."/>
            <person name="Amann R."/>
            <person name="Jetten M.S.M."/>
            <person name="Mascher T."/>
            <person name="Medema M.H."/>
            <person name="Devos D.P."/>
            <person name="Kaster A.-K."/>
            <person name="Ovreas L."/>
            <person name="Rohde M."/>
            <person name="Galperin M.Y."/>
            <person name="Jogler C."/>
        </authorList>
    </citation>
    <scope>NUCLEOTIDE SEQUENCE [LARGE SCALE GENOMIC DNA]</scope>
    <source>
        <strain evidence="1 2">Q31a</strain>
    </source>
</reference>
<dbReference type="RefSeq" id="WP_145083638.1">
    <property type="nucleotide sequence ID" value="NZ_CP036298.1"/>
</dbReference>
<evidence type="ECO:0000313" key="1">
    <source>
        <dbReference type="EMBL" id="QDV26967.1"/>
    </source>
</evidence>
<organism evidence="1 2">
    <name type="scientific">Aureliella helgolandensis</name>
    <dbReference type="NCBI Taxonomy" id="2527968"/>
    <lineage>
        <taxon>Bacteria</taxon>
        <taxon>Pseudomonadati</taxon>
        <taxon>Planctomycetota</taxon>
        <taxon>Planctomycetia</taxon>
        <taxon>Pirellulales</taxon>
        <taxon>Pirellulaceae</taxon>
        <taxon>Aureliella</taxon>
    </lineage>
</organism>
<accession>A0A518GEI4</accession>
<evidence type="ECO:0000313" key="2">
    <source>
        <dbReference type="Proteomes" id="UP000318017"/>
    </source>
</evidence>
<protein>
    <submittedName>
        <fullName evidence="1">Uncharacterized protein</fullName>
    </submittedName>
</protein>
<name>A0A518GEI4_9BACT</name>
<proteinExistence type="predicted"/>
<dbReference type="KEGG" id="ahel:Q31a_53470"/>
<gene>
    <name evidence="1" type="ORF">Q31a_53470</name>
</gene>
<dbReference type="PROSITE" id="PS51257">
    <property type="entry name" value="PROKAR_LIPOPROTEIN"/>
    <property type="match status" value="1"/>
</dbReference>
<keyword evidence="2" id="KW-1185">Reference proteome</keyword>
<dbReference type="EMBL" id="CP036298">
    <property type="protein sequence ID" value="QDV26967.1"/>
    <property type="molecule type" value="Genomic_DNA"/>
</dbReference>
<dbReference type="Proteomes" id="UP000318017">
    <property type="component" value="Chromosome"/>
</dbReference>